<evidence type="ECO:0000313" key="2">
    <source>
        <dbReference type="Proteomes" id="UP001732700"/>
    </source>
</evidence>
<proteinExistence type="predicted"/>
<sequence length="550" mass="61932">MPLAVTQEGDAPGSRAPALRRGRSSAAAAMPTRTTRSMALVRTRRQPSGSGSAQEPSARSKRRKRKRRAASNQRNKQKRTREEEEEREEEEVSSAGSSPLRVPHIRDEMYLIEDLELGAAIMKAQDDYSAKLARQTLLPTLHLHMWRPPTCMVKDPNLLRNRESATTTVLSAAPSVIGLSSSVGGLTRCSGFWVDWDGEKELGTVLTTAHLIRTKSPSLDAWLGKDDYDRDAEVLVHLRDDTVEKKGHHARLLYYQKHYNIALFEVKLEQPVQVLHLNGNVKCAEEVFELGRDESSFLTISHGTVQYRNSNLFERYHYLYVHGASEKLKYDNGGPVINSDGKVVGMVSKSTSGSFVPSSILLKCLDLLKEFGRIPRPQLGLKFSAIKFLDPPLIEQISCKCNIADGLIIEEVSEGSPAEKLGFRLGDVIECVNGERISTTVELENLLLSKCKDGISGLNSKLDLEIGVFHVRRKLWRSKKLSVEVSEDPEVMVRGDACLKNDEKRKWGDGDHKNNKVRFVRFHFYFYYRNSQFISVYCYFSSILQQNGCN</sequence>
<dbReference type="EnsemblPlants" id="AVESA.00010b.r2.7AG1194670.1">
    <property type="protein sequence ID" value="AVESA.00010b.r2.7AG1194670.1.CDS"/>
    <property type="gene ID" value="AVESA.00010b.r2.7AG1194670"/>
</dbReference>
<protein>
    <submittedName>
        <fullName evidence="1">Uncharacterized protein</fullName>
    </submittedName>
</protein>
<accession>A0ACD5ZMY7</accession>
<reference evidence="1" key="1">
    <citation type="submission" date="2021-05" db="EMBL/GenBank/DDBJ databases">
        <authorList>
            <person name="Scholz U."/>
            <person name="Mascher M."/>
            <person name="Fiebig A."/>
        </authorList>
    </citation>
    <scope>NUCLEOTIDE SEQUENCE [LARGE SCALE GENOMIC DNA]</scope>
</reference>
<dbReference type="Proteomes" id="UP001732700">
    <property type="component" value="Chromosome 7A"/>
</dbReference>
<evidence type="ECO:0000313" key="1">
    <source>
        <dbReference type="EnsemblPlants" id="AVESA.00010b.r2.7AG1194670.1.CDS"/>
    </source>
</evidence>
<keyword evidence="2" id="KW-1185">Reference proteome</keyword>
<organism evidence="1 2">
    <name type="scientific">Avena sativa</name>
    <name type="common">Oat</name>
    <dbReference type="NCBI Taxonomy" id="4498"/>
    <lineage>
        <taxon>Eukaryota</taxon>
        <taxon>Viridiplantae</taxon>
        <taxon>Streptophyta</taxon>
        <taxon>Embryophyta</taxon>
        <taxon>Tracheophyta</taxon>
        <taxon>Spermatophyta</taxon>
        <taxon>Magnoliopsida</taxon>
        <taxon>Liliopsida</taxon>
        <taxon>Poales</taxon>
        <taxon>Poaceae</taxon>
        <taxon>BOP clade</taxon>
        <taxon>Pooideae</taxon>
        <taxon>Poodae</taxon>
        <taxon>Poeae</taxon>
        <taxon>Poeae Chloroplast Group 1 (Aveneae type)</taxon>
        <taxon>Aveninae</taxon>
        <taxon>Avena</taxon>
    </lineage>
</organism>
<reference evidence="1" key="2">
    <citation type="submission" date="2025-09" db="UniProtKB">
        <authorList>
            <consortium name="EnsemblPlants"/>
        </authorList>
    </citation>
    <scope>IDENTIFICATION</scope>
</reference>
<name>A0ACD5ZMY7_AVESA</name>